<evidence type="ECO:0000259" key="1">
    <source>
        <dbReference type="Pfam" id="PF07762"/>
    </source>
</evidence>
<gene>
    <name evidence="2" type="ORF">EJB05_56500</name>
</gene>
<comment type="caution">
    <text evidence="2">The sequence shown here is derived from an EMBL/GenBank/DDBJ whole genome shotgun (WGS) entry which is preliminary data.</text>
</comment>
<keyword evidence="3" id="KW-1185">Reference proteome</keyword>
<evidence type="ECO:0000313" key="3">
    <source>
        <dbReference type="Proteomes" id="UP000324897"/>
    </source>
</evidence>
<dbReference type="OrthoDB" id="10572829at2759"/>
<dbReference type="AlphaFoldDB" id="A0A5J9SG51"/>
<evidence type="ECO:0000313" key="2">
    <source>
        <dbReference type="EMBL" id="TVT98221.1"/>
    </source>
</evidence>
<dbReference type="Pfam" id="PF07762">
    <property type="entry name" value="DUF1618"/>
    <property type="match status" value="1"/>
</dbReference>
<dbReference type="Gramene" id="TVT98221">
    <property type="protein sequence ID" value="TVT98221"/>
    <property type="gene ID" value="EJB05_56500"/>
</dbReference>
<proteinExistence type="predicted"/>
<dbReference type="PANTHER" id="PTHR33074">
    <property type="entry name" value="EXPRESSED PROTEIN-RELATED"/>
    <property type="match status" value="1"/>
</dbReference>
<sequence length="194" mass="21738">MHAASKAVAARNGELAWIDLWRGVLLCNVLDEAPVLRLLQWPVPPPRGVDIDLYFAASIRDATVSNGVIRFVGSQFDDSGAGWSWRATVWSRDTAAKNWCKCLEADISEILSSQTETRFSTLLRHVWADGTEKLDFKKDTLDSKDGGREHCYLLSMPENRVWKQPDKSLQTTGPAVRAPSPGSFIGKNRRDFVY</sequence>
<protein>
    <recommendedName>
        <fullName evidence="1">DUF1618 domain-containing protein</fullName>
    </recommendedName>
</protein>
<name>A0A5J9SG51_9POAL</name>
<dbReference type="Proteomes" id="UP000324897">
    <property type="component" value="Unassembled WGS sequence"/>
</dbReference>
<dbReference type="InterPro" id="IPR011676">
    <property type="entry name" value="DUF1618"/>
</dbReference>
<dbReference type="EMBL" id="RWGY01000886">
    <property type="protein sequence ID" value="TVT98221.1"/>
    <property type="molecule type" value="Genomic_DNA"/>
</dbReference>
<reference evidence="2 3" key="1">
    <citation type="journal article" date="2019" name="Sci. Rep.">
        <title>A high-quality genome of Eragrostis curvula grass provides insights into Poaceae evolution and supports new strategies to enhance forage quality.</title>
        <authorList>
            <person name="Carballo J."/>
            <person name="Santos B.A.C.M."/>
            <person name="Zappacosta D."/>
            <person name="Garbus I."/>
            <person name="Selva J.P."/>
            <person name="Gallo C.A."/>
            <person name="Diaz A."/>
            <person name="Albertini E."/>
            <person name="Caccamo M."/>
            <person name="Echenique V."/>
        </authorList>
    </citation>
    <scope>NUCLEOTIDE SEQUENCE [LARGE SCALE GENOMIC DNA]</scope>
    <source>
        <strain evidence="3">cv. Victoria</strain>
        <tissue evidence="2">Leaf</tissue>
    </source>
</reference>
<accession>A0A5J9SG51</accession>
<dbReference type="PANTHER" id="PTHR33074:SF85">
    <property type="entry name" value="DUF1618 DOMAIN-CONTAINING PROTEIN"/>
    <property type="match status" value="1"/>
</dbReference>
<organism evidence="2 3">
    <name type="scientific">Eragrostis curvula</name>
    <name type="common">weeping love grass</name>
    <dbReference type="NCBI Taxonomy" id="38414"/>
    <lineage>
        <taxon>Eukaryota</taxon>
        <taxon>Viridiplantae</taxon>
        <taxon>Streptophyta</taxon>
        <taxon>Embryophyta</taxon>
        <taxon>Tracheophyta</taxon>
        <taxon>Spermatophyta</taxon>
        <taxon>Magnoliopsida</taxon>
        <taxon>Liliopsida</taxon>
        <taxon>Poales</taxon>
        <taxon>Poaceae</taxon>
        <taxon>PACMAD clade</taxon>
        <taxon>Chloridoideae</taxon>
        <taxon>Eragrostideae</taxon>
        <taxon>Eragrostidinae</taxon>
        <taxon>Eragrostis</taxon>
    </lineage>
</organism>
<feature type="domain" description="DUF1618" evidence="1">
    <location>
        <begin position="17"/>
        <end position="119"/>
    </location>
</feature>
<feature type="non-terminal residue" evidence="2">
    <location>
        <position position="1"/>
    </location>
</feature>